<keyword evidence="6 9" id="KW-0472">Membrane</keyword>
<evidence type="ECO:0000256" key="8">
    <source>
        <dbReference type="PROSITE-ProRule" id="PRU00284"/>
    </source>
</evidence>
<evidence type="ECO:0000256" key="2">
    <source>
        <dbReference type="ARBA" id="ARBA00022475"/>
    </source>
</evidence>
<evidence type="ECO:0000313" key="11">
    <source>
        <dbReference type="EMBL" id="RDU23483.1"/>
    </source>
</evidence>
<protein>
    <submittedName>
        <fullName evidence="11">Methyl-accepting chemotaxis protein</fullName>
    </submittedName>
</protein>
<dbReference type="GO" id="GO:0007165">
    <property type="term" value="P:signal transduction"/>
    <property type="evidence" value="ECO:0007669"/>
    <property type="project" value="UniProtKB-KW"/>
</dbReference>
<keyword evidence="7 8" id="KW-0807">Transducer</keyword>
<dbReference type="InterPro" id="IPR033479">
    <property type="entry name" value="dCache_1"/>
</dbReference>
<keyword evidence="3" id="KW-0145">Chemotaxis</keyword>
<accession>A0A371AV83</accession>
<evidence type="ECO:0000313" key="12">
    <source>
        <dbReference type="Proteomes" id="UP000255036"/>
    </source>
</evidence>
<dbReference type="EMBL" id="QRCT01000025">
    <property type="protein sequence ID" value="RDU23483.1"/>
    <property type="molecule type" value="Genomic_DNA"/>
</dbReference>
<sequence>MKTIRLKMILIFTISFTCILLAALLAGLRISTIQLEKNNQQKNKKTIESYGAEIEGWIAEQSATLDSTKIAFENMKEVDSDYIIKYLTESAAKYECVSDIYLGMEDKTFYDGIGWVPEPGYDCTKRGWYIDAIEKGEKVCGSPYFDVITDKMVVSISIPIDLKGKTGVLSMDLNLQQLFDTLEQLLDEKSNAYLFIVDADNNIVVHKNEEFMPKEDASTNVKDILNGAYVKGIEGGEIIEDYDGVKKHLEVADIEINGWKAVLVTPQSEYIKGVQALTTAFVIIIIIGVFIIVFITAIVSGQIAKPINQMVKVINKTKEYKLNQSKENEEYQKYLKNKNEIGQMASAVSQLRDSLQEIARSLLDTSSIIVGQSDEVNLTITDNMESLEVIAETLGQISKAIEEQANDAQIGIEKLNDFSDQIEQANGNTKEINQMSKETVTKTLSGVQQMEKLAERIDDATKLQETASVSVNILAEKSYSIDGISQTISNIAEQTNLLALNASIEAARAGEAGRGFAVVADEIRKLAEQTAVATNDIGVIIAEIRDEIGETKQYMDAIGISTNDCKEAMVETREVFQSINNQIDTMGIDIQQLGERIESVNNNKNGIVEIFSGISSATEEISASTFEIDSRAEKQKEGMSKIESSMRKLVEVIEQLNKIVNQFEL</sequence>
<evidence type="ECO:0000256" key="6">
    <source>
        <dbReference type="ARBA" id="ARBA00023136"/>
    </source>
</evidence>
<gene>
    <name evidence="11" type="ORF">DWV06_09295</name>
</gene>
<evidence type="ECO:0000259" key="10">
    <source>
        <dbReference type="PROSITE" id="PS50111"/>
    </source>
</evidence>
<evidence type="ECO:0000256" key="9">
    <source>
        <dbReference type="SAM" id="Phobius"/>
    </source>
</evidence>
<dbReference type="AlphaFoldDB" id="A0A371AV83"/>
<evidence type="ECO:0000256" key="4">
    <source>
        <dbReference type="ARBA" id="ARBA00022692"/>
    </source>
</evidence>
<dbReference type="Gene3D" id="1.10.8.500">
    <property type="entry name" value="HAMP domain in histidine kinase"/>
    <property type="match status" value="1"/>
</dbReference>
<name>A0A371AV83_9FIRM</name>
<dbReference type="SUPFAM" id="SSF103190">
    <property type="entry name" value="Sensory domain-like"/>
    <property type="match status" value="1"/>
</dbReference>
<comment type="subcellular location">
    <subcellularLocation>
        <location evidence="1">Cell membrane</location>
        <topology evidence="1">Multi-pass membrane protein</topology>
    </subcellularLocation>
</comment>
<feature type="transmembrane region" description="Helical" evidence="9">
    <location>
        <begin position="276"/>
        <end position="300"/>
    </location>
</feature>
<dbReference type="RefSeq" id="WP_115481911.1">
    <property type="nucleotide sequence ID" value="NZ_QRCT01000025.1"/>
</dbReference>
<evidence type="ECO:0000256" key="7">
    <source>
        <dbReference type="ARBA" id="ARBA00023224"/>
    </source>
</evidence>
<reference evidence="11 12" key="1">
    <citation type="submission" date="2018-07" db="EMBL/GenBank/DDBJ databases">
        <title>Anaerosacharophilus polymeroproducens gen. nov. sp. nov., an anaerobic bacterium isolated from salt field.</title>
        <authorList>
            <person name="Kim W."/>
            <person name="Yang S.-H."/>
            <person name="Oh J."/>
            <person name="Lee J.-H."/>
            <person name="Kwon K.K."/>
        </authorList>
    </citation>
    <scope>NUCLEOTIDE SEQUENCE [LARGE SCALE GENOMIC DNA]</scope>
    <source>
        <strain evidence="11 12">MCWD5</strain>
    </source>
</reference>
<dbReference type="PROSITE" id="PS50111">
    <property type="entry name" value="CHEMOTAXIS_TRANSDUC_2"/>
    <property type="match status" value="1"/>
</dbReference>
<evidence type="ECO:0000256" key="5">
    <source>
        <dbReference type="ARBA" id="ARBA00022989"/>
    </source>
</evidence>
<comment type="caution">
    <text evidence="11">The sequence shown here is derived from an EMBL/GenBank/DDBJ whole genome shotgun (WGS) entry which is preliminary data.</text>
</comment>
<dbReference type="SUPFAM" id="SSF58104">
    <property type="entry name" value="Methyl-accepting chemotaxis protein (MCP) signaling domain"/>
    <property type="match status" value="1"/>
</dbReference>
<dbReference type="CDD" id="cd12912">
    <property type="entry name" value="PDC2_MCP_like"/>
    <property type="match status" value="1"/>
</dbReference>
<keyword evidence="5 9" id="KW-1133">Transmembrane helix</keyword>
<dbReference type="InterPro" id="IPR029151">
    <property type="entry name" value="Sensor-like_sf"/>
</dbReference>
<dbReference type="GO" id="GO:0005886">
    <property type="term" value="C:plasma membrane"/>
    <property type="evidence" value="ECO:0007669"/>
    <property type="project" value="UniProtKB-SubCell"/>
</dbReference>
<dbReference type="Proteomes" id="UP000255036">
    <property type="component" value="Unassembled WGS sequence"/>
</dbReference>
<evidence type="ECO:0000256" key="1">
    <source>
        <dbReference type="ARBA" id="ARBA00004651"/>
    </source>
</evidence>
<evidence type="ECO:0000256" key="3">
    <source>
        <dbReference type="ARBA" id="ARBA00022500"/>
    </source>
</evidence>
<dbReference type="Pfam" id="PF02743">
    <property type="entry name" value="dCache_1"/>
    <property type="match status" value="1"/>
</dbReference>
<dbReference type="OrthoDB" id="9760371at2"/>
<dbReference type="Gene3D" id="3.30.450.20">
    <property type="entry name" value="PAS domain"/>
    <property type="match status" value="2"/>
</dbReference>
<dbReference type="SMART" id="SM00283">
    <property type="entry name" value="MA"/>
    <property type="match status" value="1"/>
</dbReference>
<feature type="domain" description="Methyl-accepting transducer" evidence="10">
    <location>
        <begin position="379"/>
        <end position="629"/>
    </location>
</feature>
<proteinExistence type="predicted"/>
<dbReference type="CDD" id="cd12913">
    <property type="entry name" value="PDC1_MCP_like"/>
    <property type="match status" value="1"/>
</dbReference>
<dbReference type="Pfam" id="PF00015">
    <property type="entry name" value="MCPsignal"/>
    <property type="match status" value="1"/>
</dbReference>
<dbReference type="PANTHER" id="PTHR32089">
    <property type="entry name" value="METHYL-ACCEPTING CHEMOTAXIS PROTEIN MCPB"/>
    <property type="match status" value="1"/>
</dbReference>
<dbReference type="PANTHER" id="PTHR32089:SF112">
    <property type="entry name" value="LYSOZYME-LIKE PROTEIN-RELATED"/>
    <property type="match status" value="1"/>
</dbReference>
<keyword evidence="2" id="KW-1003">Cell membrane</keyword>
<dbReference type="InterPro" id="IPR004089">
    <property type="entry name" value="MCPsignal_dom"/>
</dbReference>
<keyword evidence="4 9" id="KW-0812">Transmembrane</keyword>
<keyword evidence="12" id="KW-1185">Reference proteome</keyword>
<dbReference type="Gene3D" id="1.10.287.950">
    <property type="entry name" value="Methyl-accepting chemotaxis protein"/>
    <property type="match status" value="1"/>
</dbReference>
<dbReference type="GO" id="GO:0006935">
    <property type="term" value="P:chemotaxis"/>
    <property type="evidence" value="ECO:0007669"/>
    <property type="project" value="UniProtKB-KW"/>
</dbReference>
<organism evidence="11 12">
    <name type="scientific">Anaerosacchariphilus polymeriproducens</name>
    <dbReference type="NCBI Taxonomy" id="1812858"/>
    <lineage>
        <taxon>Bacteria</taxon>
        <taxon>Bacillati</taxon>
        <taxon>Bacillota</taxon>
        <taxon>Clostridia</taxon>
        <taxon>Lachnospirales</taxon>
        <taxon>Lachnospiraceae</taxon>
        <taxon>Anaerosacchariphilus</taxon>
    </lineage>
</organism>